<name>A0A059XRN8_9BACT</name>
<evidence type="ECO:0000256" key="12">
    <source>
        <dbReference type="ARBA" id="ARBA00033270"/>
    </source>
</evidence>
<evidence type="ECO:0000256" key="10">
    <source>
        <dbReference type="ARBA" id="ARBA00023316"/>
    </source>
</evidence>
<feature type="transmembrane region" description="Helical" evidence="13">
    <location>
        <begin position="69"/>
        <end position="86"/>
    </location>
</feature>
<keyword evidence="5 13" id="KW-0812">Transmembrane</keyword>
<dbReference type="GO" id="GO:0015648">
    <property type="term" value="F:lipid-linked peptidoglycan transporter activity"/>
    <property type="evidence" value="ECO:0007669"/>
    <property type="project" value="TreeGrafter"/>
</dbReference>
<evidence type="ECO:0000256" key="7">
    <source>
        <dbReference type="ARBA" id="ARBA00022984"/>
    </source>
</evidence>
<dbReference type="NCBIfam" id="TIGR02210">
    <property type="entry name" value="rodA_shape"/>
    <property type="match status" value="1"/>
</dbReference>
<organism evidence="14 15">
    <name type="scientific">Leptospirillum ferriphilum YSK</name>
    <dbReference type="NCBI Taxonomy" id="1441628"/>
    <lineage>
        <taxon>Bacteria</taxon>
        <taxon>Pseudomonadati</taxon>
        <taxon>Nitrospirota</taxon>
        <taxon>Nitrospiria</taxon>
        <taxon>Nitrospirales</taxon>
        <taxon>Nitrospiraceae</taxon>
        <taxon>Leptospirillum</taxon>
    </lineage>
</organism>
<dbReference type="InterPro" id="IPR001182">
    <property type="entry name" value="FtsW/RodA"/>
</dbReference>
<evidence type="ECO:0000256" key="8">
    <source>
        <dbReference type="ARBA" id="ARBA00022989"/>
    </source>
</evidence>
<feature type="transmembrane region" description="Helical" evidence="13">
    <location>
        <begin position="132"/>
        <end position="149"/>
    </location>
</feature>
<feature type="transmembrane region" description="Helical" evidence="13">
    <location>
        <begin position="44"/>
        <end position="62"/>
    </location>
</feature>
<dbReference type="InterPro" id="IPR011923">
    <property type="entry name" value="RodA/MrdB"/>
</dbReference>
<dbReference type="PANTHER" id="PTHR30474">
    <property type="entry name" value="CELL CYCLE PROTEIN"/>
    <property type="match status" value="1"/>
</dbReference>
<sequence>MKSVPISYVVRSYPFFLLDILAIVLSGILVQWSIDWHLAARQGVWAIAGFGIFVVLLGIPYRQILKISFPIYGFLLVLLILVKFAGHQSHGARRWIGYGPVMIQPSEFMKLALMLVLIWFFGKMDDKEGLPFEKVLIAGGMALVPGILIAKQPDLGTAIGLFFCLGVFLFLRGMRSRTFFTALWVSVILLPIGWQILWNHLHGFQKDRIRTFLNPESDPTGLGYHTMQSMVAVGSGGWFGQGLKGATQVKFRYLPGAHTDFAFAVFSEEWGWIGAFLLLLANAYILWFGYKTAILCRESRGFFLAAGLTSLFGISFLVNASMVVGILPVVGIPMPLLSYGGSALLVSMMGLALVLNVRVHEET</sequence>
<dbReference type="GO" id="GO:0009252">
    <property type="term" value="P:peptidoglycan biosynthetic process"/>
    <property type="evidence" value="ECO:0007669"/>
    <property type="project" value="UniProtKB-KW"/>
</dbReference>
<evidence type="ECO:0000313" key="15">
    <source>
        <dbReference type="Proteomes" id="UP000027059"/>
    </source>
</evidence>
<proteinExistence type="predicted"/>
<dbReference type="GO" id="GO:0032153">
    <property type="term" value="C:cell division site"/>
    <property type="evidence" value="ECO:0007669"/>
    <property type="project" value="TreeGrafter"/>
</dbReference>
<dbReference type="AlphaFoldDB" id="A0A059XRN8"/>
<evidence type="ECO:0000256" key="9">
    <source>
        <dbReference type="ARBA" id="ARBA00023136"/>
    </source>
</evidence>
<reference evidence="15" key="1">
    <citation type="submission" date="2014-02" db="EMBL/GenBank/DDBJ databases">
        <title>Complete genome sequence and comparative genomic analysis of the nitrogen-fixing bacterium Leptospirillum ferriphilum YSK.</title>
        <authorList>
            <person name="Guo X."/>
            <person name="Yin H."/>
            <person name="Liang Y."/>
            <person name="Hu Q."/>
            <person name="Ma L."/>
            <person name="Xiao Y."/>
            <person name="Zhang X."/>
            <person name="Qiu G."/>
            <person name="Liu X."/>
        </authorList>
    </citation>
    <scope>NUCLEOTIDE SEQUENCE [LARGE SCALE GENOMIC DNA]</scope>
    <source>
        <strain evidence="15">YSK</strain>
    </source>
</reference>
<gene>
    <name evidence="14" type="ORF">Y981_12285</name>
</gene>
<keyword evidence="4" id="KW-0808">Transferase</keyword>
<dbReference type="GO" id="GO:0016757">
    <property type="term" value="F:glycosyltransferase activity"/>
    <property type="evidence" value="ECO:0007669"/>
    <property type="project" value="UniProtKB-KW"/>
</dbReference>
<dbReference type="EMBL" id="CP007243">
    <property type="protein sequence ID" value="AIA31234.1"/>
    <property type="molecule type" value="Genomic_DNA"/>
</dbReference>
<feature type="transmembrane region" description="Helical" evidence="13">
    <location>
        <begin position="270"/>
        <end position="290"/>
    </location>
</feature>
<evidence type="ECO:0000256" key="5">
    <source>
        <dbReference type="ARBA" id="ARBA00022692"/>
    </source>
</evidence>
<evidence type="ECO:0000256" key="11">
    <source>
        <dbReference type="ARBA" id="ARBA00032370"/>
    </source>
</evidence>
<keyword evidence="15" id="KW-1185">Reference proteome</keyword>
<dbReference type="PANTHER" id="PTHR30474:SF1">
    <property type="entry name" value="PEPTIDOGLYCAN GLYCOSYLTRANSFERASE MRDB"/>
    <property type="match status" value="1"/>
</dbReference>
<evidence type="ECO:0000313" key="14">
    <source>
        <dbReference type="EMBL" id="AIA31234.1"/>
    </source>
</evidence>
<feature type="transmembrane region" description="Helical" evidence="13">
    <location>
        <begin position="98"/>
        <end position="120"/>
    </location>
</feature>
<dbReference type="Pfam" id="PF01098">
    <property type="entry name" value="FTSW_RODA_SPOVE"/>
    <property type="match status" value="1"/>
</dbReference>
<reference evidence="14 15" key="2">
    <citation type="journal article" date="2015" name="Biomed. Res. Int.">
        <title>Effects of Arsenite Resistance on the Growth and Functional Gene Expression of Leptospirillum ferriphilum and Acidithiobacillus thiooxidans in Pure Culture and Coculture.</title>
        <authorList>
            <person name="Jiang H."/>
            <person name="Liang Y."/>
            <person name="Yin H."/>
            <person name="Xiao Y."/>
            <person name="Guo X."/>
            <person name="Xu Y."/>
            <person name="Hu Q."/>
            <person name="Liu H."/>
            <person name="Liu X."/>
        </authorList>
    </citation>
    <scope>NUCLEOTIDE SEQUENCE [LARGE SCALE GENOMIC DNA]</scope>
    <source>
        <strain evidence="14 15">YSK</strain>
    </source>
</reference>
<dbReference type="HOGENOM" id="CLU_029243_2_2_0"/>
<dbReference type="GO" id="GO:0051301">
    <property type="term" value="P:cell division"/>
    <property type="evidence" value="ECO:0007669"/>
    <property type="project" value="InterPro"/>
</dbReference>
<keyword evidence="6" id="KW-0133">Cell shape</keyword>
<evidence type="ECO:0000256" key="4">
    <source>
        <dbReference type="ARBA" id="ARBA00022679"/>
    </source>
</evidence>
<evidence type="ECO:0000256" key="2">
    <source>
        <dbReference type="ARBA" id="ARBA00022475"/>
    </source>
</evidence>
<feature type="transmembrane region" description="Helical" evidence="13">
    <location>
        <begin position="302"/>
        <end position="330"/>
    </location>
</feature>
<accession>A0A059XRN8</accession>
<feature type="transmembrane region" description="Helical" evidence="13">
    <location>
        <begin position="155"/>
        <end position="171"/>
    </location>
</feature>
<dbReference type="PROSITE" id="PS00428">
    <property type="entry name" value="FTSW_RODA_SPOVE"/>
    <property type="match status" value="1"/>
</dbReference>
<feature type="transmembrane region" description="Helical" evidence="13">
    <location>
        <begin position="336"/>
        <end position="357"/>
    </location>
</feature>
<feature type="transmembrane region" description="Helical" evidence="13">
    <location>
        <begin position="12"/>
        <end position="32"/>
    </location>
</feature>
<evidence type="ECO:0000256" key="3">
    <source>
        <dbReference type="ARBA" id="ARBA00022676"/>
    </source>
</evidence>
<dbReference type="GO" id="GO:0005886">
    <property type="term" value="C:plasma membrane"/>
    <property type="evidence" value="ECO:0007669"/>
    <property type="project" value="TreeGrafter"/>
</dbReference>
<keyword evidence="2" id="KW-1003">Cell membrane</keyword>
<keyword evidence="3" id="KW-0328">Glycosyltransferase</keyword>
<evidence type="ECO:0000256" key="6">
    <source>
        <dbReference type="ARBA" id="ARBA00022960"/>
    </source>
</evidence>
<dbReference type="GO" id="GO:0008360">
    <property type="term" value="P:regulation of cell shape"/>
    <property type="evidence" value="ECO:0007669"/>
    <property type="project" value="UniProtKB-KW"/>
</dbReference>
<keyword evidence="8 13" id="KW-1133">Transmembrane helix</keyword>
<evidence type="ECO:0000256" key="13">
    <source>
        <dbReference type="SAM" id="Phobius"/>
    </source>
</evidence>
<dbReference type="Proteomes" id="UP000027059">
    <property type="component" value="Chromosome"/>
</dbReference>
<dbReference type="OrthoDB" id="9812661at2"/>
<protein>
    <recommendedName>
        <fullName evidence="12">Cell wall polymerase</fullName>
    </recommendedName>
    <alternativeName>
        <fullName evidence="11">Peptidoglycan polymerase</fullName>
    </alternativeName>
</protein>
<comment type="subcellular location">
    <subcellularLocation>
        <location evidence="1">Membrane</location>
        <topology evidence="1">Multi-pass membrane protein</topology>
    </subcellularLocation>
</comment>
<dbReference type="InterPro" id="IPR018365">
    <property type="entry name" value="Cell_cycle_FtsW-rel_CS"/>
</dbReference>
<dbReference type="RefSeq" id="WP_014962057.1">
    <property type="nucleotide sequence ID" value="NZ_CP007243.1"/>
</dbReference>
<dbReference type="GO" id="GO:0071555">
    <property type="term" value="P:cell wall organization"/>
    <property type="evidence" value="ECO:0007669"/>
    <property type="project" value="UniProtKB-KW"/>
</dbReference>
<evidence type="ECO:0000256" key="1">
    <source>
        <dbReference type="ARBA" id="ARBA00004141"/>
    </source>
</evidence>
<keyword evidence="9 13" id="KW-0472">Membrane</keyword>
<keyword evidence="10" id="KW-0961">Cell wall biogenesis/degradation</keyword>
<feature type="transmembrane region" description="Helical" evidence="13">
    <location>
        <begin position="178"/>
        <end position="198"/>
    </location>
</feature>
<dbReference type="KEGG" id="lfp:Y981_12285"/>
<keyword evidence="7" id="KW-0573">Peptidoglycan synthesis</keyword>